<feature type="transmembrane region" description="Helical" evidence="1">
    <location>
        <begin position="12"/>
        <end position="28"/>
    </location>
</feature>
<evidence type="ECO:0000259" key="2">
    <source>
        <dbReference type="Pfam" id="PF03779"/>
    </source>
</evidence>
<evidence type="ECO:0000313" key="3">
    <source>
        <dbReference type="EMBL" id="MFD1003201.1"/>
    </source>
</evidence>
<proteinExistence type="predicted"/>
<keyword evidence="1" id="KW-1133">Transmembrane helix</keyword>
<keyword evidence="1" id="KW-0472">Membrane</keyword>
<feature type="domain" description="SPW repeat-containing integral membrane" evidence="2">
    <location>
        <begin position="9"/>
        <end position="107"/>
    </location>
</feature>
<feature type="transmembrane region" description="Helical" evidence="1">
    <location>
        <begin position="34"/>
        <end position="55"/>
    </location>
</feature>
<sequence length="150" mass="16773">MKFIPTKIHGILDYLVGGLLMATPWLLDFEDNTLITWIPVILGGSTLFYSLFTNYELGAIKLLPMPLHLIIDFLSGLLLATSPWLFGFADYIYLPHLVLGSTEILVTLFSHTVPANEKLKDYPVSAARHRAKATVVRKSPWVTKAPRVHG</sequence>
<accession>A0ABW3KDB3</accession>
<feature type="transmembrane region" description="Helical" evidence="1">
    <location>
        <begin position="67"/>
        <end position="86"/>
    </location>
</feature>
<dbReference type="InterPro" id="IPR005530">
    <property type="entry name" value="SPW"/>
</dbReference>
<gene>
    <name evidence="3" type="ORF">ACFQ21_28000</name>
</gene>
<dbReference type="RefSeq" id="WP_377585543.1">
    <property type="nucleotide sequence ID" value="NZ_JBHTKA010000015.1"/>
</dbReference>
<protein>
    <recommendedName>
        <fullName evidence="2">SPW repeat-containing integral membrane domain-containing protein</fullName>
    </recommendedName>
</protein>
<dbReference type="Proteomes" id="UP001597112">
    <property type="component" value="Unassembled WGS sequence"/>
</dbReference>
<name>A0ABW3KDB3_9BACT</name>
<keyword evidence="4" id="KW-1185">Reference proteome</keyword>
<dbReference type="EMBL" id="JBHTKA010000015">
    <property type="protein sequence ID" value="MFD1003201.1"/>
    <property type="molecule type" value="Genomic_DNA"/>
</dbReference>
<dbReference type="Pfam" id="PF03779">
    <property type="entry name" value="SPW"/>
    <property type="match status" value="1"/>
</dbReference>
<keyword evidence="1" id="KW-0812">Transmembrane</keyword>
<comment type="caution">
    <text evidence="3">The sequence shown here is derived from an EMBL/GenBank/DDBJ whole genome shotgun (WGS) entry which is preliminary data.</text>
</comment>
<evidence type="ECO:0000313" key="4">
    <source>
        <dbReference type="Proteomes" id="UP001597112"/>
    </source>
</evidence>
<reference evidence="4" key="1">
    <citation type="journal article" date="2019" name="Int. J. Syst. Evol. Microbiol.">
        <title>The Global Catalogue of Microorganisms (GCM) 10K type strain sequencing project: providing services to taxonomists for standard genome sequencing and annotation.</title>
        <authorList>
            <consortium name="The Broad Institute Genomics Platform"/>
            <consortium name="The Broad Institute Genome Sequencing Center for Infectious Disease"/>
            <person name="Wu L."/>
            <person name="Ma J."/>
        </authorList>
    </citation>
    <scope>NUCLEOTIDE SEQUENCE [LARGE SCALE GENOMIC DNA]</scope>
    <source>
        <strain evidence="4">CCUG 58938</strain>
    </source>
</reference>
<evidence type="ECO:0000256" key="1">
    <source>
        <dbReference type="SAM" id="Phobius"/>
    </source>
</evidence>
<organism evidence="3 4">
    <name type="scientific">Ohtaekwangia kribbensis</name>
    <dbReference type="NCBI Taxonomy" id="688913"/>
    <lineage>
        <taxon>Bacteria</taxon>
        <taxon>Pseudomonadati</taxon>
        <taxon>Bacteroidota</taxon>
        <taxon>Cytophagia</taxon>
        <taxon>Cytophagales</taxon>
        <taxon>Fulvivirgaceae</taxon>
        <taxon>Ohtaekwangia</taxon>
    </lineage>
</organism>